<reference evidence="3" key="1">
    <citation type="submission" date="2016-10" db="EMBL/GenBank/DDBJ databases">
        <authorList>
            <person name="Varghese N."/>
            <person name="Submissions S."/>
        </authorList>
    </citation>
    <scope>NUCLEOTIDE SEQUENCE [LARGE SCALE GENOMIC DNA]</scope>
    <source>
        <strain evidence="3">DSM 17616</strain>
    </source>
</reference>
<dbReference type="EMBL" id="FNXF01000003">
    <property type="protein sequence ID" value="SEH73503.1"/>
    <property type="molecule type" value="Genomic_DNA"/>
</dbReference>
<protein>
    <submittedName>
        <fullName evidence="2">Predicted lipid carrier protein YhbT, contains SCP2 domain</fullName>
    </submittedName>
</protein>
<proteinExistence type="predicted"/>
<gene>
    <name evidence="2" type="ORF">SAMN05660691_01121</name>
</gene>
<evidence type="ECO:0000259" key="1">
    <source>
        <dbReference type="Pfam" id="PF02036"/>
    </source>
</evidence>
<dbReference type="Pfam" id="PF02036">
    <property type="entry name" value="SCP2"/>
    <property type="match status" value="1"/>
</dbReference>
<dbReference type="STRING" id="173990.SAMN05660691_01121"/>
<dbReference type="InterPro" id="IPR003033">
    <property type="entry name" value="SCP2_sterol-bd_dom"/>
</dbReference>
<feature type="domain" description="SCP2" evidence="1">
    <location>
        <begin position="49"/>
        <end position="136"/>
    </location>
</feature>
<keyword evidence="3" id="KW-1185">Reference proteome</keyword>
<name>A0A1H6KEF4_9GAMM</name>
<dbReference type="AlphaFoldDB" id="A0A1H6KEF4"/>
<dbReference type="OrthoDB" id="5292463at2"/>
<accession>A0A1H6KEF4</accession>
<organism evidence="2 3">
    <name type="scientific">Rheinheimera pacifica</name>
    <dbReference type="NCBI Taxonomy" id="173990"/>
    <lineage>
        <taxon>Bacteria</taxon>
        <taxon>Pseudomonadati</taxon>
        <taxon>Pseudomonadota</taxon>
        <taxon>Gammaproteobacteria</taxon>
        <taxon>Chromatiales</taxon>
        <taxon>Chromatiaceae</taxon>
        <taxon>Rheinheimera</taxon>
    </lineage>
</organism>
<evidence type="ECO:0000313" key="2">
    <source>
        <dbReference type="EMBL" id="SEH73503.1"/>
    </source>
</evidence>
<dbReference type="RefSeq" id="WP_092791132.1">
    <property type="nucleotide sequence ID" value="NZ_FNXF01000003.1"/>
</dbReference>
<sequence>MFDIKRVNSKLVAVLPTMLRRLTRCAPKAAQTSMLQLALNRFFYPELSTGELSFLQDKSVVVSVADIALEFGISLNGKQLQVQLQPAQQDLLLKAELADFIAMISNQVDPDTLFFRRRLQMLGDTELGLYCKNLLDSIGPERLPLPLTRGLQWLAQQQGAAALADTKPAVEQR</sequence>
<dbReference type="InterPro" id="IPR036527">
    <property type="entry name" value="SCP2_sterol-bd_dom_sf"/>
</dbReference>
<evidence type="ECO:0000313" key="3">
    <source>
        <dbReference type="Proteomes" id="UP000199371"/>
    </source>
</evidence>
<dbReference type="Proteomes" id="UP000199371">
    <property type="component" value="Unassembled WGS sequence"/>
</dbReference>
<dbReference type="SUPFAM" id="SSF55718">
    <property type="entry name" value="SCP-like"/>
    <property type="match status" value="1"/>
</dbReference>